<protein>
    <submittedName>
        <fullName evidence="5">HTH-type transcriptional regulator GlvR</fullName>
    </submittedName>
</protein>
<gene>
    <name evidence="5" type="primary">glvR_1</name>
    <name evidence="5" type="ORF">EsVE80_03730</name>
</gene>
<keyword evidence="6" id="KW-1185">Reference proteome</keyword>
<sequence length="252" mass="28856">MRLEERINKIKTFSNTEYSLIEYILSAKSKVISMQTADLAEVTFTSPASVTRLSKKLGFSGFNELKFFLKSELERQEKISMESWDLLQNDINKTISLISETNLIPMNELIAKATKIFVFGTDWGERNATELLVRNFMTIGVFLISVPSITEFRWIAEEVTPNDLVIVVSFSGENTEVTEISRLILLKGTEIISITPLTKNHLSSLTVNNLYYQTSELPRLSNNPNAEYNMFTTLHILLDALFRNYYDNFLHS</sequence>
<dbReference type="InterPro" id="IPR001347">
    <property type="entry name" value="SIS_dom"/>
</dbReference>
<dbReference type="GO" id="GO:0003700">
    <property type="term" value="F:DNA-binding transcription factor activity"/>
    <property type="evidence" value="ECO:0007669"/>
    <property type="project" value="InterPro"/>
</dbReference>
<name>A0A679I8Y5_9ENTE</name>
<dbReference type="InterPro" id="IPR009057">
    <property type="entry name" value="Homeodomain-like_sf"/>
</dbReference>
<dbReference type="PANTHER" id="PTHR30514:SF1">
    <property type="entry name" value="HTH-TYPE TRANSCRIPTIONAL REGULATOR HEXR-RELATED"/>
    <property type="match status" value="1"/>
</dbReference>
<dbReference type="GO" id="GO:0003677">
    <property type="term" value="F:DNA binding"/>
    <property type="evidence" value="ECO:0007669"/>
    <property type="project" value="UniProtKB-KW"/>
</dbReference>
<evidence type="ECO:0000313" key="5">
    <source>
        <dbReference type="EMBL" id="BCA84850.1"/>
    </source>
</evidence>
<keyword evidence="2" id="KW-0238">DNA-binding</keyword>
<dbReference type="Pfam" id="PF01380">
    <property type="entry name" value="SIS"/>
    <property type="match status" value="1"/>
</dbReference>
<dbReference type="InterPro" id="IPR046348">
    <property type="entry name" value="SIS_dom_sf"/>
</dbReference>
<dbReference type="Proteomes" id="UP000502998">
    <property type="component" value="Chromosome"/>
</dbReference>
<dbReference type="Pfam" id="PF01418">
    <property type="entry name" value="HTH_6"/>
    <property type="match status" value="1"/>
</dbReference>
<evidence type="ECO:0000256" key="3">
    <source>
        <dbReference type="ARBA" id="ARBA00023163"/>
    </source>
</evidence>
<dbReference type="InterPro" id="IPR047640">
    <property type="entry name" value="RpiR-like"/>
</dbReference>
<keyword evidence="1" id="KW-0805">Transcription regulation</keyword>
<dbReference type="AlphaFoldDB" id="A0A679I8Y5"/>
<dbReference type="RefSeq" id="WP_173102228.1">
    <property type="nucleotide sequence ID" value="NZ_AP022822.1"/>
</dbReference>
<dbReference type="EMBL" id="AP022822">
    <property type="protein sequence ID" value="BCA84850.1"/>
    <property type="molecule type" value="Genomic_DNA"/>
</dbReference>
<dbReference type="CDD" id="cd05013">
    <property type="entry name" value="SIS_RpiR"/>
    <property type="match status" value="1"/>
</dbReference>
<accession>A0A679I8Y5</accession>
<dbReference type="GO" id="GO:1901135">
    <property type="term" value="P:carbohydrate derivative metabolic process"/>
    <property type="evidence" value="ECO:0007669"/>
    <property type="project" value="InterPro"/>
</dbReference>
<feature type="domain" description="HTH rpiR-type" evidence="4">
    <location>
        <begin position="1"/>
        <end position="76"/>
    </location>
</feature>
<dbReference type="Gene3D" id="3.40.50.10490">
    <property type="entry name" value="Glucose-6-phosphate isomerase like protein, domain 1"/>
    <property type="match status" value="1"/>
</dbReference>
<dbReference type="PROSITE" id="PS51071">
    <property type="entry name" value="HTH_RPIR"/>
    <property type="match status" value="1"/>
</dbReference>
<dbReference type="InterPro" id="IPR000281">
    <property type="entry name" value="HTH_RpiR"/>
</dbReference>
<dbReference type="SUPFAM" id="SSF53697">
    <property type="entry name" value="SIS domain"/>
    <property type="match status" value="1"/>
</dbReference>
<dbReference type="InterPro" id="IPR036388">
    <property type="entry name" value="WH-like_DNA-bd_sf"/>
</dbReference>
<evidence type="ECO:0000259" key="4">
    <source>
        <dbReference type="PROSITE" id="PS51071"/>
    </source>
</evidence>
<dbReference type="SUPFAM" id="SSF46689">
    <property type="entry name" value="Homeodomain-like"/>
    <property type="match status" value="1"/>
</dbReference>
<dbReference type="GO" id="GO:0097367">
    <property type="term" value="F:carbohydrate derivative binding"/>
    <property type="evidence" value="ECO:0007669"/>
    <property type="project" value="InterPro"/>
</dbReference>
<evidence type="ECO:0000313" key="6">
    <source>
        <dbReference type="Proteomes" id="UP000502998"/>
    </source>
</evidence>
<proteinExistence type="predicted"/>
<dbReference type="Gene3D" id="1.10.10.10">
    <property type="entry name" value="Winged helix-like DNA-binding domain superfamily/Winged helix DNA-binding domain"/>
    <property type="match status" value="1"/>
</dbReference>
<dbReference type="PANTHER" id="PTHR30514">
    <property type="entry name" value="GLUCOKINASE"/>
    <property type="match status" value="1"/>
</dbReference>
<dbReference type="InterPro" id="IPR035472">
    <property type="entry name" value="RpiR-like_SIS"/>
</dbReference>
<organism evidence="5 6">
    <name type="scientific">Enterococcus saigonensis</name>
    <dbReference type="NCBI Taxonomy" id="1805431"/>
    <lineage>
        <taxon>Bacteria</taxon>
        <taxon>Bacillati</taxon>
        <taxon>Bacillota</taxon>
        <taxon>Bacilli</taxon>
        <taxon>Lactobacillales</taxon>
        <taxon>Enterococcaceae</taxon>
        <taxon>Enterococcus</taxon>
    </lineage>
</organism>
<evidence type="ECO:0000256" key="1">
    <source>
        <dbReference type="ARBA" id="ARBA00023015"/>
    </source>
</evidence>
<keyword evidence="3" id="KW-0804">Transcription</keyword>
<evidence type="ECO:0000256" key="2">
    <source>
        <dbReference type="ARBA" id="ARBA00023125"/>
    </source>
</evidence>
<dbReference type="KEGG" id="esg:EsVE80_03730"/>
<reference evidence="5 6" key="1">
    <citation type="submission" date="2020-02" db="EMBL/GenBank/DDBJ databases">
        <title>Characterization of vanA genotype vancomycin-resistant Enterococcus saigonensis VE80.</title>
        <authorList>
            <person name="Harada T."/>
            <person name="Motooka D."/>
            <person name="Nakamura S."/>
            <person name="Yamamoto Y."/>
            <person name="Kawahara R."/>
            <person name="Kawatsu K."/>
        </authorList>
    </citation>
    <scope>NUCLEOTIDE SEQUENCE [LARGE SCALE GENOMIC DNA]</scope>
    <source>
        <strain evidence="5 6">VE80</strain>
    </source>
</reference>